<accession>A0A0M4D422</accession>
<feature type="binding site" evidence="6">
    <location>
        <position position="146"/>
    </location>
    <ligand>
        <name>S-adenosyl-L-methionine</name>
        <dbReference type="ChEBI" id="CHEBI:59789"/>
    </ligand>
</feature>
<dbReference type="NCBIfam" id="TIGR00138">
    <property type="entry name" value="rsmG_gidB"/>
    <property type="match status" value="1"/>
</dbReference>
<dbReference type="InterPro" id="IPR029063">
    <property type="entry name" value="SAM-dependent_MTases_sf"/>
</dbReference>
<comment type="function">
    <text evidence="6">Specifically methylates the N7 position of a guanine in 16S rRNA.</text>
</comment>
<keyword evidence="4 6" id="KW-0808">Transferase</keyword>
<dbReference type="PANTHER" id="PTHR31760">
    <property type="entry name" value="S-ADENOSYL-L-METHIONINE-DEPENDENT METHYLTRANSFERASES SUPERFAMILY PROTEIN"/>
    <property type="match status" value="1"/>
</dbReference>
<keyword evidence="8" id="KW-1185">Reference proteome</keyword>
<keyword evidence="1 6" id="KW-0963">Cytoplasm</keyword>
<dbReference type="Pfam" id="PF02527">
    <property type="entry name" value="GidB"/>
    <property type="match status" value="1"/>
</dbReference>
<dbReference type="AlphaFoldDB" id="A0A0M4D422"/>
<dbReference type="Proteomes" id="UP000057158">
    <property type="component" value="Chromosome"/>
</dbReference>
<feature type="binding site" evidence="6">
    <location>
        <position position="81"/>
    </location>
    <ligand>
        <name>S-adenosyl-L-methionine</name>
        <dbReference type="ChEBI" id="CHEBI:59789"/>
    </ligand>
</feature>
<feature type="binding site" evidence="6">
    <location>
        <begin position="127"/>
        <end position="128"/>
    </location>
    <ligand>
        <name>S-adenosyl-L-methionine</name>
        <dbReference type="ChEBI" id="CHEBI:59789"/>
    </ligand>
</feature>
<comment type="caution">
    <text evidence="6">Lacks conserved residue(s) required for the propagation of feature annotation.</text>
</comment>
<keyword evidence="3 6" id="KW-0489">Methyltransferase</keyword>
<evidence type="ECO:0000313" key="8">
    <source>
        <dbReference type="Proteomes" id="UP000057158"/>
    </source>
</evidence>
<dbReference type="KEGG" id="des:DSOUD_3588"/>
<organism evidence="7 8">
    <name type="scientific">Desulfuromonas soudanensis</name>
    <dbReference type="NCBI Taxonomy" id="1603606"/>
    <lineage>
        <taxon>Bacteria</taxon>
        <taxon>Pseudomonadati</taxon>
        <taxon>Thermodesulfobacteriota</taxon>
        <taxon>Desulfuromonadia</taxon>
        <taxon>Desulfuromonadales</taxon>
        <taxon>Desulfuromonadaceae</taxon>
        <taxon>Desulfuromonas</taxon>
    </lineage>
</organism>
<protein>
    <recommendedName>
        <fullName evidence="6">Ribosomal RNA small subunit methyltransferase G</fullName>
        <ecNumber evidence="6">2.1.1.-</ecNumber>
    </recommendedName>
    <alternativeName>
        <fullName evidence="6">16S rRNA 7-methylguanosine methyltransferase</fullName>
        <shortName evidence="6">16S rRNA m7G methyltransferase</shortName>
    </alternativeName>
</protein>
<dbReference type="PATRIC" id="fig|1603606.3.peg.3863"/>
<dbReference type="GO" id="GO:0070043">
    <property type="term" value="F:rRNA (guanine-N7-)-methyltransferase activity"/>
    <property type="evidence" value="ECO:0007669"/>
    <property type="project" value="UniProtKB-UniRule"/>
</dbReference>
<dbReference type="Gene3D" id="3.40.50.150">
    <property type="entry name" value="Vaccinia Virus protein VP39"/>
    <property type="match status" value="1"/>
</dbReference>
<name>A0A0M4D422_9BACT</name>
<dbReference type="EC" id="2.1.1.-" evidence="6"/>
<feature type="binding site" evidence="6">
    <location>
        <position position="76"/>
    </location>
    <ligand>
        <name>S-adenosyl-L-methionine</name>
        <dbReference type="ChEBI" id="CHEBI:59789"/>
    </ligand>
</feature>
<dbReference type="HAMAP" id="MF_00074">
    <property type="entry name" value="16SrRNA_methyltr_G"/>
    <property type="match status" value="1"/>
</dbReference>
<evidence type="ECO:0000256" key="5">
    <source>
        <dbReference type="ARBA" id="ARBA00022691"/>
    </source>
</evidence>
<evidence type="ECO:0000256" key="1">
    <source>
        <dbReference type="ARBA" id="ARBA00022490"/>
    </source>
</evidence>
<dbReference type="PANTHER" id="PTHR31760:SF0">
    <property type="entry name" value="S-ADENOSYL-L-METHIONINE-DEPENDENT METHYLTRANSFERASES SUPERFAMILY PROTEIN"/>
    <property type="match status" value="1"/>
</dbReference>
<dbReference type="SUPFAM" id="SSF53335">
    <property type="entry name" value="S-adenosyl-L-methionine-dependent methyltransferases"/>
    <property type="match status" value="1"/>
</dbReference>
<dbReference type="STRING" id="1603606.DSOUD_3588"/>
<comment type="similarity">
    <text evidence="6">Belongs to the methyltransferase superfamily. RNA methyltransferase RsmG family.</text>
</comment>
<dbReference type="PIRSF" id="PIRSF003078">
    <property type="entry name" value="GidB"/>
    <property type="match status" value="1"/>
</dbReference>
<dbReference type="EMBL" id="CP010802">
    <property type="protein sequence ID" value="ALC18302.1"/>
    <property type="molecule type" value="Genomic_DNA"/>
</dbReference>
<evidence type="ECO:0000256" key="6">
    <source>
        <dbReference type="HAMAP-Rule" id="MF_00074"/>
    </source>
</evidence>
<evidence type="ECO:0000256" key="4">
    <source>
        <dbReference type="ARBA" id="ARBA00022679"/>
    </source>
</evidence>
<reference evidence="7 8" key="1">
    <citation type="submission" date="2015-07" db="EMBL/GenBank/DDBJ databases">
        <title>Isolation and Genomic Characterization of a Novel Halophilic Metal-Reducing Deltaproteobacterium from the Deep Subsurface.</title>
        <authorList>
            <person name="Badalamenti J.P."/>
            <person name="Summers Z.M."/>
            <person name="Gralnick J.A."/>
            <person name="Bond D.R."/>
        </authorList>
    </citation>
    <scope>NUCLEOTIDE SEQUENCE [LARGE SCALE GENOMIC DNA]</scope>
    <source>
        <strain evidence="7 8">WTL</strain>
    </source>
</reference>
<evidence type="ECO:0000256" key="3">
    <source>
        <dbReference type="ARBA" id="ARBA00022603"/>
    </source>
</evidence>
<dbReference type="RefSeq" id="WP_053552228.1">
    <property type="nucleotide sequence ID" value="NZ_CP010802.1"/>
</dbReference>
<keyword evidence="2 6" id="KW-0698">rRNA processing</keyword>
<keyword evidence="5 6" id="KW-0949">S-adenosyl-L-methionine</keyword>
<evidence type="ECO:0000256" key="2">
    <source>
        <dbReference type="ARBA" id="ARBA00022552"/>
    </source>
</evidence>
<gene>
    <name evidence="7" type="primary">gidB</name>
    <name evidence="6" type="synonym">rsmG</name>
    <name evidence="7" type="ORF">DSOUD_3588</name>
</gene>
<proteinExistence type="inferred from homology"/>
<evidence type="ECO:0000313" key="7">
    <source>
        <dbReference type="EMBL" id="ALC18302.1"/>
    </source>
</evidence>
<dbReference type="GO" id="GO:0005829">
    <property type="term" value="C:cytosol"/>
    <property type="evidence" value="ECO:0007669"/>
    <property type="project" value="TreeGrafter"/>
</dbReference>
<dbReference type="InterPro" id="IPR003682">
    <property type="entry name" value="rRNA_ssu_MeTfrase_G"/>
</dbReference>
<comment type="subcellular location">
    <subcellularLocation>
        <location evidence="6">Cytoplasm</location>
    </subcellularLocation>
</comment>
<sequence>MKGSPLLQDQLSEMGIVLGTETEEKLLAFLAGMLNWNKKVNLTAITEPRAAIEKHLVDSLTLLPLLRGDERLLDLGSGGGLPAIPLKIASPGLQVLSVDAVEKKVVFQRHIARQLKLENFQAHHGRAESLSNNPLWAGGFDLVVSRAFTALPAFAALALPCLAPGGRIVAMKGGDGVRELAEGSELLAGLGLECSEVRSLRLPASDAARTLIVLVRRNEEEDH</sequence>
<dbReference type="OrthoDB" id="9808773at2"/>